<dbReference type="InterPro" id="IPR001623">
    <property type="entry name" value="DnaJ_domain"/>
</dbReference>
<evidence type="ECO:0000259" key="1">
    <source>
        <dbReference type="PROSITE" id="PS50076"/>
    </source>
</evidence>
<reference evidence="2" key="1">
    <citation type="journal article" date="2015" name="Nature">
        <title>Complex archaea that bridge the gap between prokaryotes and eukaryotes.</title>
        <authorList>
            <person name="Spang A."/>
            <person name="Saw J.H."/>
            <person name="Jorgensen S.L."/>
            <person name="Zaremba-Niedzwiedzka K."/>
            <person name="Martijn J."/>
            <person name="Lind A.E."/>
            <person name="van Eijk R."/>
            <person name="Schleper C."/>
            <person name="Guy L."/>
            <person name="Ettema T.J."/>
        </authorList>
    </citation>
    <scope>NUCLEOTIDE SEQUENCE</scope>
</reference>
<dbReference type="EMBL" id="LAZR01047055">
    <property type="protein sequence ID" value="KKK95109.1"/>
    <property type="molecule type" value="Genomic_DNA"/>
</dbReference>
<accession>A0A0F9BXN1</accession>
<dbReference type="Pfam" id="PF00226">
    <property type="entry name" value="DnaJ"/>
    <property type="match status" value="1"/>
</dbReference>
<name>A0A0F9BXN1_9ZZZZ</name>
<protein>
    <recommendedName>
        <fullName evidence="1">J domain-containing protein</fullName>
    </recommendedName>
</protein>
<proteinExistence type="predicted"/>
<sequence>DMELIKDIFRRKSMRYHPDKEGDAEKFKRLNTAYELVMKSRGEK</sequence>
<gene>
    <name evidence="2" type="ORF">LCGC14_2676080</name>
</gene>
<feature type="domain" description="J" evidence="1">
    <location>
        <begin position="1"/>
        <end position="44"/>
    </location>
</feature>
<dbReference type="PROSITE" id="PS50076">
    <property type="entry name" value="DNAJ_2"/>
    <property type="match status" value="1"/>
</dbReference>
<dbReference type="SUPFAM" id="SSF46565">
    <property type="entry name" value="Chaperone J-domain"/>
    <property type="match status" value="1"/>
</dbReference>
<dbReference type="Gene3D" id="1.10.287.110">
    <property type="entry name" value="DnaJ domain"/>
    <property type="match status" value="1"/>
</dbReference>
<dbReference type="AlphaFoldDB" id="A0A0F9BXN1"/>
<evidence type="ECO:0000313" key="2">
    <source>
        <dbReference type="EMBL" id="KKK95109.1"/>
    </source>
</evidence>
<dbReference type="CDD" id="cd06257">
    <property type="entry name" value="DnaJ"/>
    <property type="match status" value="1"/>
</dbReference>
<feature type="non-terminal residue" evidence="2">
    <location>
        <position position="1"/>
    </location>
</feature>
<organism evidence="2">
    <name type="scientific">marine sediment metagenome</name>
    <dbReference type="NCBI Taxonomy" id="412755"/>
    <lineage>
        <taxon>unclassified sequences</taxon>
        <taxon>metagenomes</taxon>
        <taxon>ecological metagenomes</taxon>
    </lineage>
</organism>
<dbReference type="InterPro" id="IPR036869">
    <property type="entry name" value="J_dom_sf"/>
</dbReference>
<comment type="caution">
    <text evidence="2">The sequence shown here is derived from an EMBL/GenBank/DDBJ whole genome shotgun (WGS) entry which is preliminary data.</text>
</comment>